<dbReference type="GO" id="GO:0005886">
    <property type="term" value="C:plasma membrane"/>
    <property type="evidence" value="ECO:0007669"/>
    <property type="project" value="UniProtKB-SubCell"/>
</dbReference>
<keyword evidence="3" id="KW-1003">Cell membrane</keyword>
<dbReference type="InterPro" id="IPR011701">
    <property type="entry name" value="MFS"/>
</dbReference>
<evidence type="ECO:0000256" key="5">
    <source>
        <dbReference type="ARBA" id="ARBA00022989"/>
    </source>
</evidence>
<proteinExistence type="predicted"/>
<feature type="transmembrane region" description="Helical" evidence="7">
    <location>
        <begin position="130"/>
        <end position="149"/>
    </location>
</feature>
<dbReference type="Gene3D" id="1.20.1250.20">
    <property type="entry name" value="MFS general substrate transporter like domains"/>
    <property type="match status" value="1"/>
</dbReference>
<feature type="transmembrane region" description="Helical" evidence="7">
    <location>
        <begin position="73"/>
        <end position="89"/>
    </location>
</feature>
<feature type="transmembrane region" description="Helical" evidence="7">
    <location>
        <begin position="193"/>
        <end position="214"/>
    </location>
</feature>
<dbReference type="Proteomes" id="UP000198660">
    <property type="component" value="Unassembled WGS sequence"/>
</dbReference>
<dbReference type="InterPro" id="IPR036259">
    <property type="entry name" value="MFS_trans_sf"/>
</dbReference>
<evidence type="ECO:0000256" key="4">
    <source>
        <dbReference type="ARBA" id="ARBA00022692"/>
    </source>
</evidence>
<dbReference type="PROSITE" id="PS50850">
    <property type="entry name" value="MFS"/>
    <property type="match status" value="1"/>
</dbReference>
<evidence type="ECO:0000256" key="3">
    <source>
        <dbReference type="ARBA" id="ARBA00022475"/>
    </source>
</evidence>
<keyword evidence="2" id="KW-0813">Transport</keyword>
<dbReference type="GO" id="GO:0022857">
    <property type="term" value="F:transmembrane transporter activity"/>
    <property type="evidence" value="ECO:0007669"/>
    <property type="project" value="InterPro"/>
</dbReference>
<dbReference type="SUPFAM" id="SSF103473">
    <property type="entry name" value="MFS general substrate transporter"/>
    <property type="match status" value="1"/>
</dbReference>
<evidence type="ECO:0000256" key="2">
    <source>
        <dbReference type="ARBA" id="ARBA00022448"/>
    </source>
</evidence>
<feature type="transmembrane region" description="Helical" evidence="7">
    <location>
        <begin position="161"/>
        <end position="181"/>
    </location>
</feature>
<keyword evidence="5 7" id="KW-1133">Transmembrane helix</keyword>
<evidence type="ECO:0000256" key="6">
    <source>
        <dbReference type="ARBA" id="ARBA00023136"/>
    </source>
</evidence>
<dbReference type="PANTHER" id="PTHR42718:SF46">
    <property type="entry name" value="BLR6921 PROTEIN"/>
    <property type="match status" value="1"/>
</dbReference>
<feature type="domain" description="Major facilitator superfamily (MFS) profile" evidence="8">
    <location>
        <begin position="8"/>
        <end position="462"/>
    </location>
</feature>
<feature type="transmembrane region" description="Helical" evidence="7">
    <location>
        <begin position="299"/>
        <end position="316"/>
    </location>
</feature>
<reference evidence="10" key="1">
    <citation type="submission" date="2016-10" db="EMBL/GenBank/DDBJ databases">
        <authorList>
            <person name="Varghese N."/>
            <person name="Submissions S."/>
        </authorList>
    </citation>
    <scope>NUCLEOTIDE SEQUENCE [LARGE SCALE GENOMIC DNA]</scope>
    <source>
        <strain evidence="10">DSM 45789</strain>
    </source>
</reference>
<organism evidence="9 10">
    <name type="scientific">Marininema halotolerans</name>
    <dbReference type="NCBI Taxonomy" id="1155944"/>
    <lineage>
        <taxon>Bacteria</taxon>
        <taxon>Bacillati</taxon>
        <taxon>Bacillota</taxon>
        <taxon>Bacilli</taxon>
        <taxon>Bacillales</taxon>
        <taxon>Thermoactinomycetaceae</taxon>
        <taxon>Marininema</taxon>
    </lineage>
</organism>
<feature type="transmembrane region" description="Helical" evidence="7">
    <location>
        <begin position="41"/>
        <end position="61"/>
    </location>
</feature>
<feature type="transmembrane region" description="Helical" evidence="7">
    <location>
        <begin position="349"/>
        <end position="371"/>
    </location>
</feature>
<dbReference type="RefSeq" id="WP_176391883.1">
    <property type="nucleotide sequence ID" value="NZ_FPAA01000003.1"/>
</dbReference>
<dbReference type="EMBL" id="FPAA01000003">
    <property type="protein sequence ID" value="SFS49835.1"/>
    <property type="molecule type" value="Genomic_DNA"/>
</dbReference>
<evidence type="ECO:0000313" key="10">
    <source>
        <dbReference type="Proteomes" id="UP000198660"/>
    </source>
</evidence>
<comment type="subcellular location">
    <subcellularLocation>
        <location evidence="1">Cell membrane</location>
        <topology evidence="1">Multi-pass membrane protein</topology>
    </subcellularLocation>
</comment>
<feature type="transmembrane region" description="Helical" evidence="7">
    <location>
        <begin position="323"/>
        <end position="343"/>
    </location>
</feature>
<gene>
    <name evidence="9" type="ORF">SAMN05444972_10330</name>
</gene>
<dbReference type="AlphaFoldDB" id="A0A1I6QBW2"/>
<feature type="transmembrane region" description="Helical" evidence="7">
    <location>
        <begin position="438"/>
        <end position="458"/>
    </location>
</feature>
<dbReference type="Gene3D" id="1.20.1720.10">
    <property type="entry name" value="Multidrug resistance protein D"/>
    <property type="match status" value="1"/>
</dbReference>
<accession>A0A1I6QBW2</accession>
<evidence type="ECO:0000313" key="9">
    <source>
        <dbReference type="EMBL" id="SFS49835.1"/>
    </source>
</evidence>
<protein>
    <submittedName>
        <fullName evidence="9">Major Facilitator Superfamily protein</fullName>
    </submittedName>
</protein>
<sequence>MLFKKNLTLDAFIIAIFLGALDIGVLAPALTVIALDLAISIRTVFLVIALHLAVFVLALPIMEAWGAKAGKKGWFLTSLLVYALGSLIAGDSHTLFALIVGRLIQAMAAGGIVPVLSVELGRMLKWKGRTWRWAVLGILAALLILTPFISSTLTWYFNWRWLFWINIPAVLIVFLFSFRFRPTGRLRSPTHDIQGVMYFGAILLSMMIAVAQFNPSKGWGALVDPSFLPFAIVSLGLGVLMMMVEKDSEYPFFPLQLFTDKRLILLNSVMILSGITWAAIVLIPGWMAEIHQRPPGTGGLFLTLVACAAWLAIPMAQRVSIHWGYRGVLMIGFLASAVSYFTLAFALDAIALTVVLVVLGFGVGFSLIAPVHELLFEVISYRQMKKGVMAIGMVRAGGTALGLIAMGLSFFSSTPVITASVMMDNVGLPQIWKHGYQMGMLIAASVSVAGFILAACLPSPRKESAKEKNGSN</sequence>
<evidence type="ECO:0000259" key="8">
    <source>
        <dbReference type="PROSITE" id="PS50850"/>
    </source>
</evidence>
<name>A0A1I6QBW2_9BACL</name>
<evidence type="ECO:0000256" key="7">
    <source>
        <dbReference type="SAM" id="Phobius"/>
    </source>
</evidence>
<feature type="transmembrane region" description="Helical" evidence="7">
    <location>
        <begin position="95"/>
        <end position="118"/>
    </location>
</feature>
<keyword evidence="4 7" id="KW-0812">Transmembrane</keyword>
<evidence type="ECO:0000256" key="1">
    <source>
        <dbReference type="ARBA" id="ARBA00004651"/>
    </source>
</evidence>
<feature type="transmembrane region" description="Helical" evidence="7">
    <location>
        <begin position="12"/>
        <end position="35"/>
    </location>
</feature>
<dbReference type="PANTHER" id="PTHR42718">
    <property type="entry name" value="MAJOR FACILITATOR SUPERFAMILY MULTIDRUG TRANSPORTER MFSC"/>
    <property type="match status" value="1"/>
</dbReference>
<dbReference type="Pfam" id="PF07690">
    <property type="entry name" value="MFS_1"/>
    <property type="match status" value="1"/>
</dbReference>
<feature type="transmembrane region" description="Helical" evidence="7">
    <location>
        <begin position="392"/>
        <end position="418"/>
    </location>
</feature>
<keyword evidence="6 7" id="KW-0472">Membrane</keyword>
<feature type="transmembrane region" description="Helical" evidence="7">
    <location>
        <begin position="226"/>
        <end position="244"/>
    </location>
</feature>
<keyword evidence="10" id="KW-1185">Reference proteome</keyword>
<feature type="transmembrane region" description="Helical" evidence="7">
    <location>
        <begin position="264"/>
        <end position="287"/>
    </location>
</feature>
<dbReference type="InterPro" id="IPR020846">
    <property type="entry name" value="MFS_dom"/>
</dbReference>